<dbReference type="InterPro" id="IPR040090">
    <property type="entry name" value="TXNDC16"/>
</dbReference>
<organism evidence="2 3">
    <name type="scientific">Trichostrongylus colubriformis</name>
    <name type="common">Black scour worm</name>
    <dbReference type="NCBI Taxonomy" id="6319"/>
    <lineage>
        <taxon>Eukaryota</taxon>
        <taxon>Metazoa</taxon>
        <taxon>Ecdysozoa</taxon>
        <taxon>Nematoda</taxon>
        <taxon>Chromadorea</taxon>
        <taxon>Rhabditida</taxon>
        <taxon>Rhabditina</taxon>
        <taxon>Rhabditomorpha</taxon>
        <taxon>Strongyloidea</taxon>
        <taxon>Trichostrongylidae</taxon>
        <taxon>Trichostrongylus</taxon>
    </lineage>
</organism>
<dbReference type="CDD" id="cd02981">
    <property type="entry name" value="PDI_b_family"/>
    <property type="match status" value="1"/>
</dbReference>
<dbReference type="Gene3D" id="3.40.30.10">
    <property type="entry name" value="Glutaredoxin"/>
    <property type="match status" value="2"/>
</dbReference>
<dbReference type="Proteomes" id="UP001331761">
    <property type="component" value="Unassembled WGS sequence"/>
</dbReference>
<dbReference type="PANTHER" id="PTHR22699">
    <property type="entry name" value="THIOREDOXIN DOMAIN-CONTAINING PROTEIN 16"/>
    <property type="match status" value="1"/>
</dbReference>
<evidence type="ECO:0000313" key="2">
    <source>
        <dbReference type="EMBL" id="KAK5974350.1"/>
    </source>
</evidence>
<comment type="caution">
    <text evidence="2">The sequence shown here is derived from an EMBL/GenBank/DDBJ whole genome shotgun (WGS) entry which is preliminary data.</text>
</comment>
<dbReference type="InterPro" id="IPR036249">
    <property type="entry name" value="Thioredoxin-like_sf"/>
</dbReference>
<dbReference type="SUPFAM" id="SSF52833">
    <property type="entry name" value="Thioredoxin-like"/>
    <property type="match status" value="1"/>
</dbReference>
<proteinExistence type="predicted"/>
<sequence>MWCFYFLSLALVIGFYNGMVNARPSYTDMSFHAGTIPGHESRLQIDRRAETVLKEPGLTGAQSPRTLHGQGLWRRCPVPPSCLHSPHQTDRGAIDHPHQIDLSLLIDVFLSMAILTKWSSLILCLAFVHRSQCHCPHMMGMTMEKKVEGPAAPGSLPDGDKGWDFDEVAAPGAIPQDYFIQTTFIHRSETKQQQDFAELVLTKLGVVRDRLRQMARVTVENEVISCVEDSEHYRCADFQRDSSYHYFVVEDASKGAAVYSLERKLNEKNPGATEMALLDALSRHSPISLTMYASPEAEREIGFVRALTATELQAVSKPAPLEVELFSPFEVNLIDTELLELRSGEKLTDVEHKLVAFTSREEFDKSLNDNKHVFVLFWSHVHSASLHAFNLFARTSKMTKFYEDVILAHVECHNYPNFCEGLDRKDFHTIVAYRNGNNIGSTYYLRDEAYYLQWMYLMVSGPLIEVGNEDAVKNAKKGHIFGSDPHPVTIGTFPDRDCAEFRHYSIAADRLHGRYFMAVIIKPGSSGTVTVYRPTEKQRRRDYDGKFDPGSLMAFVSTASFPSVIDISRGFTTNLLFRQPRKVAILVASPSFDNSSYISLATRVDARKAIVFTYMNSDLEVSDEVMKQFKLETDKVPQLLLLDKLHLYKFSLDPSTTSDQLWEWIQTREETVAEKLSIRDPHPLRLLQKALVDSVFGVQNTMILPDETLYQEIVTHVDTPLHPPVGGASGGCPFMMGGGGRGGAIHEEL</sequence>
<evidence type="ECO:0000313" key="3">
    <source>
        <dbReference type="Proteomes" id="UP001331761"/>
    </source>
</evidence>
<feature type="chain" id="PRO_5042976939" evidence="1">
    <location>
        <begin position="23"/>
        <end position="749"/>
    </location>
</feature>
<dbReference type="AlphaFoldDB" id="A0AAN8FQD7"/>
<dbReference type="PANTHER" id="PTHR22699:SF1">
    <property type="entry name" value="THIOREDOXIN DOMAIN-CONTAINING PROTEIN 16"/>
    <property type="match status" value="1"/>
</dbReference>
<evidence type="ECO:0000256" key="1">
    <source>
        <dbReference type="SAM" id="SignalP"/>
    </source>
</evidence>
<dbReference type="Pfam" id="PF13848">
    <property type="entry name" value="Thioredoxin_6"/>
    <property type="match status" value="1"/>
</dbReference>
<dbReference type="CDD" id="cd02961">
    <property type="entry name" value="PDI_a_family"/>
    <property type="match status" value="1"/>
</dbReference>
<reference evidence="2 3" key="1">
    <citation type="submission" date="2019-10" db="EMBL/GenBank/DDBJ databases">
        <title>Assembly and Annotation for the nematode Trichostrongylus colubriformis.</title>
        <authorList>
            <person name="Martin J."/>
        </authorList>
    </citation>
    <scope>NUCLEOTIDE SEQUENCE [LARGE SCALE GENOMIC DNA]</scope>
    <source>
        <strain evidence="2">G859</strain>
        <tissue evidence="2">Whole worm</tissue>
    </source>
</reference>
<accession>A0AAN8FQD7</accession>
<keyword evidence="1" id="KW-0732">Signal</keyword>
<dbReference type="EMBL" id="WIXE01014371">
    <property type="protein sequence ID" value="KAK5974350.1"/>
    <property type="molecule type" value="Genomic_DNA"/>
</dbReference>
<protein>
    <submittedName>
        <fullName evidence="2">Uncharacterized protein</fullName>
    </submittedName>
</protein>
<name>A0AAN8FQD7_TRICO</name>
<keyword evidence="3" id="KW-1185">Reference proteome</keyword>
<gene>
    <name evidence="2" type="ORF">GCK32_002257</name>
</gene>
<feature type="signal peptide" evidence="1">
    <location>
        <begin position="1"/>
        <end position="22"/>
    </location>
</feature>